<reference evidence="4 5" key="1">
    <citation type="submission" date="2017-09" db="EMBL/GenBank/DDBJ databases">
        <title>Phase variable restriction modification systems are present in the genome sequences of periodontal pathogens Prevotella intermedia, Tannerella forsythia and Porphyromonas gingivalis.</title>
        <authorList>
            <person name="Haigh R.D."/>
            <person name="Crawford L."/>
            <person name="Ralph J."/>
            <person name="Wanford J."/>
            <person name="Vartoukian S.R."/>
            <person name="Hijazib K."/>
            <person name="Wade W."/>
            <person name="Oggioni M.R."/>
        </authorList>
    </citation>
    <scope>NUCLEOTIDE SEQUENCE [LARGE SCALE GENOMIC DNA]</scope>
    <source>
        <strain evidence="4 5">WW11663</strain>
    </source>
</reference>
<evidence type="ECO:0000256" key="3">
    <source>
        <dbReference type="ARBA" id="ARBA00023237"/>
    </source>
</evidence>
<evidence type="ECO:0000313" key="4">
    <source>
        <dbReference type="EMBL" id="PDP44423.1"/>
    </source>
</evidence>
<proteinExistence type="predicted"/>
<comment type="subcellular location">
    <subcellularLocation>
        <location evidence="1">Cell outer membrane</location>
    </subcellularLocation>
</comment>
<dbReference type="RefSeq" id="WP_060827534.1">
    <property type="nucleotide sequence ID" value="NZ_CAUQHC010000016.1"/>
</dbReference>
<dbReference type="Proteomes" id="UP000219259">
    <property type="component" value="Unassembled WGS sequence"/>
</dbReference>
<comment type="caution">
    <text evidence="4">The sequence shown here is derived from an EMBL/GenBank/DDBJ whole genome shotgun (WGS) entry which is preliminary data.</text>
</comment>
<name>A0A2A6EA47_TANFO</name>
<evidence type="ECO:0000256" key="1">
    <source>
        <dbReference type="ARBA" id="ARBA00004442"/>
    </source>
</evidence>
<dbReference type="SUPFAM" id="SSF56935">
    <property type="entry name" value="Porins"/>
    <property type="match status" value="1"/>
</dbReference>
<sequence length="74" mass="8635">MWEKTYDAYTLVGAQITKRFKKLSLYVGVENLFDFTQPHPIVASSDPWRDDFDATMVWGPVHGRKIYGGLRWNI</sequence>
<protein>
    <submittedName>
        <fullName evidence="4">TonB-dependent receptor</fullName>
    </submittedName>
</protein>
<evidence type="ECO:0000313" key="5">
    <source>
        <dbReference type="Proteomes" id="UP000219259"/>
    </source>
</evidence>
<keyword evidence="2" id="KW-0472">Membrane</keyword>
<keyword evidence="4" id="KW-0675">Receptor</keyword>
<dbReference type="InterPro" id="IPR036942">
    <property type="entry name" value="Beta-barrel_TonB_sf"/>
</dbReference>
<keyword evidence="3" id="KW-0998">Cell outer membrane</keyword>
<accession>A0A2A6EA47</accession>
<dbReference type="Gene3D" id="2.40.170.20">
    <property type="entry name" value="TonB-dependent receptor, beta-barrel domain"/>
    <property type="match status" value="1"/>
</dbReference>
<dbReference type="GO" id="GO:0009279">
    <property type="term" value="C:cell outer membrane"/>
    <property type="evidence" value="ECO:0007669"/>
    <property type="project" value="UniProtKB-SubCell"/>
</dbReference>
<dbReference type="AlphaFoldDB" id="A0A2A6EA47"/>
<gene>
    <name evidence="4" type="ORF">CLI86_04085</name>
</gene>
<dbReference type="EMBL" id="NSLJ01000007">
    <property type="protein sequence ID" value="PDP44423.1"/>
    <property type="molecule type" value="Genomic_DNA"/>
</dbReference>
<evidence type="ECO:0000256" key="2">
    <source>
        <dbReference type="ARBA" id="ARBA00023136"/>
    </source>
</evidence>
<organism evidence="4 5">
    <name type="scientific">Tannerella forsythia</name>
    <name type="common">Bacteroides forsythus</name>
    <dbReference type="NCBI Taxonomy" id="28112"/>
    <lineage>
        <taxon>Bacteria</taxon>
        <taxon>Pseudomonadati</taxon>
        <taxon>Bacteroidota</taxon>
        <taxon>Bacteroidia</taxon>
        <taxon>Bacteroidales</taxon>
        <taxon>Tannerellaceae</taxon>
        <taxon>Tannerella</taxon>
    </lineage>
</organism>